<accession>A0A5B8T1T3</accession>
<evidence type="ECO:0008006" key="3">
    <source>
        <dbReference type="Google" id="ProtNLM"/>
    </source>
</evidence>
<sequence>MLTLETATPTYQDIFESKNGQTYLELLPTIAKITSGQSFLYRQNGTASMVIDIRLTEMIDPTILQSALNLSLQRYPYLTSKLVEKNANYFLSYNEKPIIISETAELRSLGSLVVNEHLIDVTYSKNTLFVAYHHAIADGRGIMPFVNTLLYYYFGTKTQVWPKVDGVNLISDTMKPNEMSEPFENLKKEMTNRQDTPNLQHDGYQLLETHNSKDSATSYRYEIVIDQASFMKFAKAHNASPAIAVAIMIAQAIQKSYPNFNLPIIAHMASDLRLGTTNQNTFRNCVGSIVLPINQSIESDAQFADVATTFRQIIKESKQPEALRSSIMQMINLFDKLDSLPTLKDKQQMLAFFDNLLLNTFIISYSGQTKLGPFERYIKEMHTYMSGTAGLSIEMLAVNGEISIDMLQSFESDVYANTFTQILSDHAIAYHINQPTVFTTPKDNI</sequence>
<gene>
    <name evidence="1" type="ORF">FGL85_07235</name>
</gene>
<dbReference type="KEGG" id="lpse:FGL85_07235"/>
<evidence type="ECO:0000313" key="2">
    <source>
        <dbReference type="Proteomes" id="UP000321296"/>
    </source>
</evidence>
<dbReference type="RefSeq" id="WP_147651467.1">
    <property type="nucleotide sequence ID" value="NZ_BMBO01000005.1"/>
</dbReference>
<dbReference type="SUPFAM" id="SSF52777">
    <property type="entry name" value="CoA-dependent acyltransferases"/>
    <property type="match status" value="1"/>
</dbReference>
<proteinExistence type="predicted"/>
<reference evidence="1 2" key="1">
    <citation type="submission" date="2019-06" db="EMBL/GenBank/DDBJ databases">
        <title>Genome analyses of bacteria isolated from kimchi.</title>
        <authorList>
            <person name="Lee S."/>
            <person name="Ahn S."/>
            <person name="Roh S."/>
        </authorList>
    </citation>
    <scope>NUCLEOTIDE SEQUENCE [LARGE SCALE GENOMIC DNA]</scope>
    <source>
        <strain evidence="1 2">CBA3630</strain>
    </source>
</reference>
<protein>
    <recommendedName>
        <fullName evidence="3">Condensation domain-containing protein</fullName>
    </recommendedName>
</protein>
<evidence type="ECO:0000313" key="1">
    <source>
        <dbReference type="EMBL" id="QEA42314.1"/>
    </source>
</evidence>
<dbReference type="Gene3D" id="3.30.559.10">
    <property type="entry name" value="Chloramphenicol acetyltransferase-like domain"/>
    <property type="match status" value="1"/>
</dbReference>
<dbReference type="AlphaFoldDB" id="A0A5B8T1T3"/>
<dbReference type="InterPro" id="IPR023213">
    <property type="entry name" value="CAT-like_dom_sf"/>
</dbReference>
<organism evidence="1 2">
    <name type="scientific">Leuconostoc pseudomesenteroides</name>
    <dbReference type="NCBI Taxonomy" id="33968"/>
    <lineage>
        <taxon>Bacteria</taxon>
        <taxon>Bacillati</taxon>
        <taxon>Bacillota</taxon>
        <taxon>Bacilli</taxon>
        <taxon>Lactobacillales</taxon>
        <taxon>Lactobacillaceae</taxon>
        <taxon>Leuconostoc</taxon>
    </lineage>
</organism>
<name>A0A5B8T1T3_LEUPS</name>
<dbReference type="Proteomes" id="UP000321296">
    <property type="component" value="Chromosome"/>
</dbReference>
<dbReference type="EMBL" id="CP042383">
    <property type="protein sequence ID" value="QEA42314.1"/>
    <property type="molecule type" value="Genomic_DNA"/>
</dbReference>